<name>A0A9D3MHU8_ANGAN</name>
<dbReference type="Proteomes" id="UP001044222">
    <property type="component" value="Chromosome 6"/>
</dbReference>
<keyword evidence="3" id="KW-1185">Reference proteome</keyword>
<proteinExistence type="predicted"/>
<evidence type="ECO:0000313" key="2">
    <source>
        <dbReference type="EMBL" id="KAG5847848.1"/>
    </source>
</evidence>
<protein>
    <submittedName>
        <fullName evidence="2">Uncharacterized protein</fullName>
    </submittedName>
</protein>
<comment type="caution">
    <text evidence="2">The sequence shown here is derived from an EMBL/GenBank/DDBJ whole genome shotgun (WGS) entry which is preliminary data.</text>
</comment>
<sequence length="69" mass="7453">MACWVLESVPQTSDGLFVNPLLNGVDRPDDPLACSPHLGGVQHPAMTPLKSERSPKTFPLPFSQQPSVL</sequence>
<organism evidence="2 3">
    <name type="scientific">Anguilla anguilla</name>
    <name type="common">European freshwater eel</name>
    <name type="synonym">Muraena anguilla</name>
    <dbReference type="NCBI Taxonomy" id="7936"/>
    <lineage>
        <taxon>Eukaryota</taxon>
        <taxon>Metazoa</taxon>
        <taxon>Chordata</taxon>
        <taxon>Craniata</taxon>
        <taxon>Vertebrata</taxon>
        <taxon>Euteleostomi</taxon>
        <taxon>Actinopterygii</taxon>
        <taxon>Neopterygii</taxon>
        <taxon>Teleostei</taxon>
        <taxon>Anguilliformes</taxon>
        <taxon>Anguillidae</taxon>
        <taxon>Anguilla</taxon>
    </lineage>
</organism>
<evidence type="ECO:0000256" key="1">
    <source>
        <dbReference type="SAM" id="MobiDB-lite"/>
    </source>
</evidence>
<gene>
    <name evidence="2" type="ORF">ANANG_G00130550</name>
</gene>
<accession>A0A9D3MHU8</accession>
<evidence type="ECO:0000313" key="3">
    <source>
        <dbReference type="Proteomes" id="UP001044222"/>
    </source>
</evidence>
<dbReference type="AlphaFoldDB" id="A0A9D3MHU8"/>
<dbReference type="EMBL" id="JAFIRN010000006">
    <property type="protein sequence ID" value="KAG5847848.1"/>
    <property type="molecule type" value="Genomic_DNA"/>
</dbReference>
<reference evidence="2" key="1">
    <citation type="submission" date="2021-01" db="EMBL/GenBank/DDBJ databases">
        <title>A chromosome-scale assembly of European eel, Anguilla anguilla.</title>
        <authorList>
            <person name="Henkel C."/>
            <person name="Jong-Raadsen S.A."/>
            <person name="Dufour S."/>
            <person name="Weltzien F.-A."/>
            <person name="Palstra A.P."/>
            <person name="Pelster B."/>
            <person name="Spaink H.P."/>
            <person name="Van Den Thillart G.E."/>
            <person name="Jansen H."/>
            <person name="Zahm M."/>
            <person name="Klopp C."/>
            <person name="Cedric C."/>
            <person name="Louis A."/>
            <person name="Berthelot C."/>
            <person name="Parey E."/>
            <person name="Roest Crollius H."/>
            <person name="Montfort J."/>
            <person name="Robinson-Rechavi M."/>
            <person name="Bucao C."/>
            <person name="Bouchez O."/>
            <person name="Gislard M."/>
            <person name="Lluch J."/>
            <person name="Milhes M."/>
            <person name="Lampietro C."/>
            <person name="Lopez Roques C."/>
            <person name="Donnadieu C."/>
            <person name="Braasch I."/>
            <person name="Desvignes T."/>
            <person name="Postlethwait J."/>
            <person name="Bobe J."/>
            <person name="Guiguen Y."/>
            <person name="Dirks R."/>
        </authorList>
    </citation>
    <scope>NUCLEOTIDE SEQUENCE</scope>
    <source>
        <strain evidence="2">Tag_6206</strain>
        <tissue evidence="2">Liver</tissue>
    </source>
</reference>
<feature type="region of interest" description="Disordered" evidence="1">
    <location>
        <begin position="43"/>
        <end position="69"/>
    </location>
</feature>